<organism evidence="1 2">
    <name type="scientific">Streptosporangium fragile</name>
    <dbReference type="NCBI Taxonomy" id="46186"/>
    <lineage>
        <taxon>Bacteria</taxon>
        <taxon>Bacillati</taxon>
        <taxon>Actinomycetota</taxon>
        <taxon>Actinomycetes</taxon>
        <taxon>Streptosporangiales</taxon>
        <taxon>Streptosporangiaceae</taxon>
        <taxon>Streptosporangium</taxon>
    </lineage>
</organism>
<dbReference type="Pfam" id="PF09234">
    <property type="entry name" value="DUF1963"/>
    <property type="match status" value="1"/>
</dbReference>
<dbReference type="InterPro" id="IPR035948">
    <property type="entry name" value="YwqG-like_sf"/>
</dbReference>
<dbReference type="EMBL" id="BAAAVI010000081">
    <property type="protein sequence ID" value="GAA2905025.1"/>
    <property type="molecule type" value="Genomic_DNA"/>
</dbReference>
<name>A0ABN3W9B2_9ACTN</name>
<reference evidence="1 2" key="1">
    <citation type="journal article" date="2019" name="Int. J. Syst. Evol. Microbiol.">
        <title>The Global Catalogue of Microorganisms (GCM) 10K type strain sequencing project: providing services to taxonomists for standard genome sequencing and annotation.</title>
        <authorList>
            <consortium name="The Broad Institute Genomics Platform"/>
            <consortium name="The Broad Institute Genome Sequencing Center for Infectious Disease"/>
            <person name="Wu L."/>
            <person name="Ma J."/>
        </authorList>
    </citation>
    <scope>NUCLEOTIDE SEQUENCE [LARGE SCALE GENOMIC DNA]</scope>
    <source>
        <strain evidence="1 2">JCM 6242</strain>
    </source>
</reference>
<dbReference type="Proteomes" id="UP001500831">
    <property type="component" value="Unassembled WGS sequence"/>
</dbReference>
<dbReference type="SUPFAM" id="SSF103032">
    <property type="entry name" value="Hypothetical protein YwqG"/>
    <property type="match status" value="1"/>
</dbReference>
<protein>
    <submittedName>
        <fullName evidence="1">YwqG family protein</fullName>
    </submittedName>
</protein>
<gene>
    <name evidence="1" type="ORF">GCM10010517_71150</name>
</gene>
<keyword evidence="2" id="KW-1185">Reference proteome</keyword>
<accession>A0ABN3W9B2</accession>
<evidence type="ECO:0000313" key="1">
    <source>
        <dbReference type="EMBL" id="GAA2905025.1"/>
    </source>
</evidence>
<comment type="caution">
    <text evidence="1">The sequence shown here is derived from an EMBL/GenBank/DDBJ whole genome shotgun (WGS) entry which is preliminary data.</text>
</comment>
<evidence type="ECO:0000313" key="2">
    <source>
        <dbReference type="Proteomes" id="UP001500831"/>
    </source>
</evidence>
<dbReference type="PANTHER" id="PTHR36436">
    <property type="entry name" value="SLL5081 PROTEIN"/>
    <property type="match status" value="1"/>
</dbReference>
<sequence>MSVTRSIMAPMTDERYSRLAAEHLPADLAERWTALLRPCIRLRRVADGEQAVAALGGEPELPAGAVWPEWPGHGLLSFIASVRCAMLPRAGLTAAFPRDGTLLFFYFDGQDDSADDGSFVSPYDPETWAGAQVLYVPGDTPVFRAETPQELEPYPHVELAAGIGESAPDLWLPQVREALLGDGGHWPDLRETPARLRPFLRAFRRLRTRIDHQIGGHAVPVQGPVEYEIANAALGGVHSWGTPVLDREAERWVLLAQFGSDSDAKMMWGDTGALYWLIRPEHLATHRFDQARLTVQC</sequence>
<dbReference type="Gene3D" id="2.30.320.10">
    <property type="entry name" value="YwqG-like"/>
    <property type="match status" value="1"/>
</dbReference>
<dbReference type="InterPro" id="IPR015315">
    <property type="entry name" value="DUF1963"/>
</dbReference>
<proteinExistence type="predicted"/>
<dbReference type="PANTHER" id="PTHR36436:SF6">
    <property type="entry name" value="SLL5081 PROTEIN"/>
    <property type="match status" value="1"/>
</dbReference>